<dbReference type="Proteomes" id="UP000322927">
    <property type="component" value="Chromosome"/>
</dbReference>
<dbReference type="AlphaFoldDB" id="A0A5P2BZJ9"/>
<dbReference type="OrthoDB" id="4331107at2"/>
<dbReference type="RefSeq" id="WP_150215928.1">
    <property type="nucleotide sequence ID" value="NZ_CP029192.1"/>
</dbReference>
<protein>
    <submittedName>
        <fullName evidence="1">Uncharacterized protein</fullName>
    </submittedName>
</protein>
<dbReference type="EMBL" id="CP029192">
    <property type="protein sequence ID" value="QES33799.1"/>
    <property type="molecule type" value="Genomic_DNA"/>
</dbReference>
<proteinExistence type="predicted"/>
<evidence type="ECO:0000313" key="2">
    <source>
        <dbReference type="Proteomes" id="UP000322927"/>
    </source>
</evidence>
<accession>A0A5P2BZJ9</accession>
<reference evidence="1 2" key="1">
    <citation type="submission" date="2018-05" db="EMBL/GenBank/DDBJ databases">
        <title>Streptomyces venezuelae.</title>
        <authorList>
            <person name="Kim W."/>
            <person name="Lee N."/>
            <person name="Cho B.-K."/>
        </authorList>
    </citation>
    <scope>NUCLEOTIDE SEQUENCE [LARGE SCALE GENOMIC DNA]</scope>
    <source>
        <strain evidence="1 2">ATCC 14584</strain>
    </source>
</reference>
<name>A0A5P2BZJ9_STRVZ</name>
<gene>
    <name evidence="1" type="ORF">DEJ48_10740</name>
</gene>
<evidence type="ECO:0000313" key="1">
    <source>
        <dbReference type="EMBL" id="QES33799.1"/>
    </source>
</evidence>
<sequence>MNCIVAGHTAVTAKEFAELALGLTEYAPGFDPELFTGTANELEEDRAARLAVARDVLADLRQVDPAAAAYARALLKVSDLPTPAPRTRRARRGRRAPVCTALGQAVAA</sequence>
<organism evidence="1 2">
    <name type="scientific">Streptomyces venezuelae</name>
    <dbReference type="NCBI Taxonomy" id="54571"/>
    <lineage>
        <taxon>Bacteria</taxon>
        <taxon>Bacillati</taxon>
        <taxon>Actinomycetota</taxon>
        <taxon>Actinomycetes</taxon>
        <taxon>Kitasatosporales</taxon>
        <taxon>Streptomycetaceae</taxon>
        <taxon>Streptomyces</taxon>
    </lineage>
</organism>